<dbReference type="EMBL" id="CAFBMC010000018">
    <property type="protein sequence ID" value="CAB4892802.1"/>
    <property type="molecule type" value="Genomic_DNA"/>
</dbReference>
<accession>A0A6J7F937</accession>
<dbReference type="InterPro" id="IPR009781">
    <property type="entry name" value="DUF1345"/>
</dbReference>
<dbReference type="AlphaFoldDB" id="A0A6J7F937"/>
<organism evidence="2">
    <name type="scientific">freshwater metagenome</name>
    <dbReference type="NCBI Taxonomy" id="449393"/>
    <lineage>
        <taxon>unclassified sequences</taxon>
        <taxon>metagenomes</taxon>
        <taxon>ecological metagenomes</taxon>
    </lineage>
</organism>
<sequence length="116" mass="13333">MTRRMFERIEYYPFNYPASIPEFRFSNARSYYSFMKASPHAWVLLAKSRCRGNHPCPKIEDLAYVALEVGMAFQATETTGQARAFRRTVLRPAHLSFLFTTTIFAVTITLVANLNA</sequence>
<evidence type="ECO:0000256" key="1">
    <source>
        <dbReference type="SAM" id="Phobius"/>
    </source>
</evidence>
<proteinExistence type="predicted"/>
<keyword evidence="1" id="KW-0472">Membrane</keyword>
<keyword evidence="1" id="KW-1133">Transmembrane helix</keyword>
<gene>
    <name evidence="2" type="ORF">UFOPK3495_00500</name>
</gene>
<feature type="transmembrane region" description="Helical" evidence="1">
    <location>
        <begin position="93"/>
        <end position="114"/>
    </location>
</feature>
<name>A0A6J7F937_9ZZZZ</name>
<keyword evidence="1" id="KW-0812">Transmembrane</keyword>
<reference evidence="2" key="1">
    <citation type="submission" date="2020-05" db="EMBL/GenBank/DDBJ databases">
        <authorList>
            <person name="Chiriac C."/>
            <person name="Salcher M."/>
            <person name="Ghai R."/>
            <person name="Kavagutti S V."/>
        </authorList>
    </citation>
    <scope>NUCLEOTIDE SEQUENCE</scope>
</reference>
<dbReference type="Pfam" id="PF07077">
    <property type="entry name" value="DUF1345"/>
    <property type="match status" value="1"/>
</dbReference>
<protein>
    <submittedName>
        <fullName evidence="2">Unannotated protein</fullName>
    </submittedName>
</protein>
<evidence type="ECO:0000313" key="2">
    <source>
        <dbReference type="EMBL" id="CAB4892802.1"/>
    </source>
</evidence>